<dbReference type="EMBL" id="JACOOO010000029">
    <property type="protein sequence ID" value="MBC5629759.1"/>
    <property type="molecule type" value="Genomic_DNA"/>
</dbReference>
<evidence type="ECO:0000313" key="2">
    <source>
        <dbReference type="Proteomes" id="UP000596929"/>
    </source>
</evidence>
<name>A0ABR7DEB4_9CLOT</name>
<dbReference type="PANTHER" id="PTHR41260:SF1">
    <property type="entry name" value="PROTEIN ECSC"/>
    <property type="match status" value="1"/>
</dbReference>
<accession>A0ABR7DEB4</accession>
<organism evidence="1 2">
    <name type="scientific">Clostridium hominis</name>
    <dbReference type="NCBI Taxonomy" id="2763036"/>
    <lineage>
        <taxon>Bacteria</taxon>
        <taxon>Bacillati</taxon>
        <taxon>Bacillota</taxon>
        <taxon>Clostridia</taxon>
        <taxon>Eubacteriales</taxon>
        <taxon>Clostridiaceae</taxon>
        <taxon>Clostridium</taxon>
    </lineage>
</organism>
<reference evidence="1 2" key="1">
    <citation type="submission" date="2020-08" db="EMBL/GenBank/DDBJ databases">
        <title>Genome public.</title>
        <authorList>
            <person name="Liu C."/>
            <person name="Sun Q."/>
        </authorList>
    </citation>
    <scope>NUCLEOTIDE SEQUENCE [LARGE SCALE GENOMIC DNA]</scope>
    <source>
        <strain evidence="1 2">NSJ-6</strain>
    </source>
</reference>
<gene>
    <name evidence="1" type="ORF">H8S20_12790</name>
</gene>
<comment type="caution">
    <text evidence="1">The sequence shown here is derived from an EMBL/GenBank/DDBJ whole genome shotgun (WGS) entry which is preliminary data.</text>
</comment>
<dbReference type="InterPro" id="IPR024787">
    <property type="entry name" value="EcsC"/>
</dbReference>
<dbReference type="RefSeq" id="WP_186860375.1">
    <property type="nucleotide sequence ID" value="NZ_JACOOO010000029.1"/>
</dbReference>
<dbReference type="Proteomes" id="UP000596929">
    <property type="component" value="Unassembled WGS sequence"/>
</dbReference>
<protein>
    <submittedName>
        <fullName evidence="1">EcsC family protein</fullName>
    </submittedName>
</protein>
<evidence type="ECO:0000313" key="1">
    <source>
        <dbReference type="EMBL" id="MBC5629759.1"/>
    </source>
</evidence>
<proteinExistence type="predicted"/>
<dbReference type="Pfam" id="PF12787">
    <property type="entry name" value="EcsC"/>
    <property type="match status" value="1"/>
</dbReference>
<dbReference type="PANTHER" id="PTHR41260">
    <property type="entry name" value="PROTEIN ECSC"/>
    <property type="match status" value="1"/>
</dbReference>
<sequence length="267" mass="30293">MSKERKINNLINKQMKLIEKKEAKLLKEPKDNYIKTKLLPIKEKIEYKIPDKLISTLEVAFQKGFKTVFDKGVGIIEKTYNKEEISMEYDINAYAVNKYPTKKNLKKIDKSAGKKTLINKSITVLEGGGLGVLGIGLPDIPIYIAVILKSIYEISLSYGFDYSSANERVYILTLISSAVTKGEERLSYFNKLDMMANEIDNNMICNYDIEEILLDTSSKISAYMLTSKFIQGLPIVGVVGGVTNFIVLQDITDIAKVKYKKRYLNRL</sequence>
<keyword evidence="2" id="KW-1185">Reference proteome</keyword>